<dbReference type="NCBIfam" id="TIGR02915">
    <property type="entry name" value="PEP_resp_reg"/>
    <property type="match status" value="1"/>
</dbReference>
<comment type="caution">
    <text evidence="10">The sequence shown here is derived from an EMBL/GenBank/DDBJ whole genome shotgun (WGS) entry which is preliminary data.</text>
</comment>
<dbReference type="FunFam" id="3.40.50.300:FF:000006">
    <property type="entry name" value="DNA-binding transcriptional regulator NtrC"/>
    <property type="match status" value="1"/>
</dbReference>
<dbReference type="PROSITE" id="PS00676">
    <property type="entry name" value="SIGMA54_INTERACT_2"/>
    <property type="match status" value="1"/>
</dbReference>
<evidence type="ECO:0000313" key="10">
    <source>
        <dbReference type="EMBL" id="GER04624.1"/>
    </source>
</evidence>
<dbReference type="GO" id="GO:0006355">
    <property type="term" value="P:regulation of DNA-templated transcription"/>
    <property type="evidence" value="ECO:0007669"/>
    <property type="project" value="InterPro"/>
</dbReference>
<dbReference type="Proteomes" id="UP000324996">
    <property type="component" value="Unassembled WGS sequence"/>
</dbReference>
<keyword evidence="6" id="KW-0804">Transcription</keyword>
<keyword evidence="2" id="KW-0067">ATP-binding</keyword>
<dbReference type="EMBL" id="BKCN01000012">
    <property type="protein sequence ID" value="GER04624.1"/>
    <property type="molecule type" value="Genomic_DNA"/>
</dbReference>
<dbReference type="Gene3D" id="3.40.50.300">
    <property type="entry name" value="P-loop containing nucleotide triphosphate hydrolases"/>
    <property type="match status" value="1"/>
</dbReference>
<proteinExistence type="predicted"/>
<accession>A0A5A7NA58</accession>
<evidence type="ECO:0000256" key="2">
    <source>
        <dbReference type="ARBA" id="ARBA00022840"/>
    </source>
</evidence>
<dbReference type="PANTHER" id="PTHR32071">
    <property type="entry name" value="TRANSCRIPTIONAL REGULATORY PROTEIN"/>
    <property type="match status" value="1"/>
</dbReference>
<name>A0A5A7NA58_9PROT</name>
<dbReference type="PROSITE" id="PS50110">
    <property type="entry name" value="RESPONSE_REGULATORY"/>
    <property type="match status" value="1"/>
</dbReference>
<dbReference type="Gene3D" id="1.10.8.60">
    <property type="match status" value="1"/>
</dbReference>
<dbReference type="GO" id="GO:0005524">
    <property type="term" value="F:ATP binding"/>
    <property type="evidence" value="ECO:0007669"/>
    <property type="project" value="UniProtKB-KW"/>
</dbReference>
<dbReference type="PANTHER" id="PTHR32071:SF113">
    <property type="entry name" value="ALGINATE BIOSYNTHESIS TRANSCRIPTIONAL REGULATORY PROTEIN ALGB"/>
    <property type="match status" value="1"/>
</dbReference>
<dbReference type="GO" id="GO:0000160">
    <property type="term" value="P:phosphorelay signal transduction system"/>
    <property type="evidence" value="ECO:0007669"/>
    <property type="project" value="UniProtKB-KW"/>
</dbReference>
<dbReference type="PRINTS" id="PR01590">
    <property type="entry name" value="HTHFIS"/>
</dbReference>
<dbReference type="SUPFAM" id="SSF52540">
    <property type="entry name" value="P-loop containing nucleoside triphosphate hydrolases"/>
    <property type="match status" value="1"/>
</dbReference>
<dbReference type="InterPro" id="IPR002078">
    <property type="entry name" value="Sigma_54_int"/>
</dbReference>
<feature type="domain" description="Response regulatory" evidence="9">
    <location>
        <begin position="7"/>
        <end position="124"/>
    </location>
</feature>
<dbReference type="PROSITE" id="PS50045">
    <property type="entry name" value="SIGMA54_INTERACT_4"/>
    <property type="match status" value="1"/>
</dbReference>
<evidence type="ECO:0000256" key="1">
    <source>
        <dbReference type="ARBA" id="ARBA00022741"/>
    </source>
</evidence>
<dbReference type="InterPro" id="IPR027417">
    <property type="entry name" value="P-loop_NTPase"/>
</dbReference>
<dbReference type="InterPro" id="IPR025662">
    <property type="entry name" value="Sigma_54_int_dom_ATP-bd_1"/>
</dbReference>
<dbReference type="SUPFAM" id="SSF46689">
    <property type="entry name" value="Homeodomain-like"/>
    <property type="match status" value="1"/>
</dbReference>
<keyword evidence="4" id="KW-0805">Transcription regulation</keyword>
<dbReference type="Gene3D" id="1.10.10.60">
    <property type="entry name" value="Homeodomain-like"/>
    <property type="match status" value="1"/>
</dbReference>
<dbReference type="InterPro" id="IPR011006">
    <property type="entry name" value="CheY-like_superfamily"/>
</dbReference>
<dbReference type="Gene3D" id="3.40.50.2300">
    <property type="match status" value="1"/>
</dbReference>
<evidence type="ECO:0000313" key="11">
    <source>
        <dbReference type="Proteomes" id="UP000324996"/>
    </source>
</evidence>
<dbReference type="InterPro" id="IPR003593">
    <property type="entry name" value="AAA+_ATPase"/>
</dbReference>
<keyword evidence="5" id="KW-0010">Activator</keyword>
<dbReference type="Pfam" id="PF00072">
    <property type="entry name" value="Response_reg"/>
    <property type="match status" value="1"/>
</dbReference>
<dbReference type="InterPro" id="IPR014264">
    <property type="entry name" value="PEP-CTERM_resp_reg"/>
</dbReference>
<keyword evidence="1" id="KW-0547">Nucleotide-binding</keyword>
<protein>
    <submittedName>
        <fullName evidence="10">PEP-CTERM-box response regulator transcription factor</fullName>
    </submittedName>
</protein>
<dbReference type="InterPro" id="IPR002197">
    <property type="entry name" value="HTH_Fis"/>
</dbReference>
<evidence type="ECO:0000256" key="5">
    <source>
        <dbReference type="ARBA" id="ARBA00023159"/>
    </source>
</evidence>
<dbReference type="Pfam" id="PF25601">
    <property type="entry name" value="AAA_lid_14"/>
    <property type="match status" value="1"/>
</dbReference>
<dbReference type="PROSITE" id="PS00675">
    <property type="entry name" value="SIGMA54_INTERACT_1"/>
    <property type="match status" value="1"/>
</dbReference>
<dbReference type="GO" id="GO:0043565">
    <property type="term" value="F:sequence-specific DNA binding"/>
    <property type="evidence" value="ECO:0007669"/>
    <property type="project" value="InterPro"/>
</dbReference>
<keyword evidence="3" id="KW-0902">Two-component regulatory system</keyword>
<sequence length="448" mass="49460">MNEPTRTLLIVDDDPGIRGQLKWAFDDLECTLCADRPSAIKAVRKEAPAVVLLDLGLPPDTDGPSEGLSALRDILAASPDTKVIIMTGQKERSYALKSVSLGAYDFYEKPLDVDELRLIVRRALKLYDLEQDNRRLQLESQANAIPDLITASPKMKSIGDQIMRLAKTDVSVLIIGDSGTGKELLSRGVHSLSRRSKGPFIAINCAAIPENLLESELFGYERGAFTGAHKTTIGKIEQAHEGTLMLDEIGDLPLSLQAKLLRVLQEKTIERVGGRKQIAINFRMVCATNCDLEKAIAEGHFREDLYYRVGEAVVQVPPLRDRPEDALLIAHHFLDTWSHEQGLKNPGFAGDGLAAISHYHWPGNVRELQSRIKRALATANGRISAADLDLAESPDEQILTIKMARQRAELDSIQKAMAQTDGNISEAARLLDVSRPTLYQLLNEHGLR</sequence>
<evidence type="ECO:0000259" key="8">
    <source>
        <dbReference type="PROSITE" id="PS50045"/>
    </source>
</evidence>
<reference evidence="10 11" key="1">
    <citation type="submission" date="2019-09" db="EMBL/GenBank/DDBJ databases">
        <title>NBRP : Genome information of microbial organism related human and environment.</title>
        <authorList>
            <person name="Hattori M."/>
            <person name="Oshima K."/>
            <person name="Inaba H."/>
            <person name="Suda W."/>
            <person name="Sakamoto M."/>
            <person name="Iino T."/>
            <person name="Kitahara M."/>
            <person name="Oshida Y."/>
            <person name="Iida T."/>
            <person name="Kudo T."/>
            <person name="Itoh T."/>
            <person name="Ohkuma M."/>
        </authorList>
    </citation>
    <scope>NUCLEOTIDE SEQUENCE [LARGE SCALE GENOMIC DNA]</scope>
    <source>
        <strain evidence="10 11">Q-1</strain>
    </source>
</reference>
<dbReference type="Pfam" id="PF02954">
    <property type="entry name" value="HTH_8"/>
    <property type="match status" value="1"/>
</dbReference>
<dbReference type="InterPro" id="IPR025943">
    <property type="entry name" value="Sigma_54_int_dom_ATP-bd_2"/>
</dbReference>
<gene>
    <name evidence="10" type="ORF">JCM17846_23060</name>
</gene>
<evidence type="ECO:0000256" key="7">
    <source>
        <dbReference type="PROSITE-ProRule" id="PRU00169"/>
    </source>
</evidence>
<dbReference type="SMART" id="SM00382">
    <property type="entry name" value="AAA"/>
    <property type="match status" value="1"/>
</dbReference>
<evidence type="ECO:0000256" key="3">
    <source>
        <dbReference type="ARBA" id="ARBA00023012"/>
    </source>
</evidence>
<organism evidence="10 11">
    <name type="scientific">Iodidimonas nitroreducens</name>
    <dbReference type="NCBI Taxonomy" id="1236968"/>
    <lineage>
        <taxon>Bacteria</taxon>
        <taxon>Pseudomonadati</taxon>
        <taxon>Pseudomonadota</taxon>
        <taxon>Alphaproteobacteria</taxon>
        <taxon>Iodidimonadales</taxon>
        <taxon>Iodidimonadaceae</taxon>
        <taxon>Iodidimonas</taxon>
    </lineage>
</organism>
<dbReference type="SMART" id="SM00448">
    <property type="entry name" value="REC"/>
    <property type="match status" value="1"/>
</dbReference>
<dbReference type="AlphaFoldDB" id="A0A5A7NA58"/>
<dbReference type="InterPro" id="IPR058031">
    <property type="entry name" value="AAA_lid_NorR"/>
</dbReference>
<dbReference type="InterPro" id="IPR001789">
    <property type="entry name" value="Sig_transdc_resp-reg_receiver"/>
</dbReference>
<keyword evidence="7" id="KW-0597">Phosphoprotein</keyword>
<evidence type="ECO:0000256" key="4">
    <source>
        <dbReference type="ARBA" id="ARBA00023015"/>
    </source>
</evidence>
<dbReference type="SUPFAM" id="SSF52172">
    <property type="entry name" value="CheY-like"/>
    <property type="match status" value="1"/>
</dbReference>
<keyword evidence="11" id="KW-1185">Reference proteome</keyword>
<evidence type="ECO:0000256" key="6">
    <source>
        <dbReference type="ARBA" id="ARBA00023163"/>
    </source>
</evidence>
<dbReference type="RefSeq" id="WP_042085455.1">
    <property type="nucleotide sequence ID" value="NZ_BKCN01000012.1"/>
</dbReference>
<feature type="modified residue" description="4-aspartylphosphate" evidence="7">
    <location>
        <position position="54"/>
    </location>
</feature>
<feature type="domain" description="Sigma-54 factor interaction" evidence="8">
    <location>
        <begin position="148"/>
        <end position="377"/>
    </location>
</feature>
<dbReference type="Pfam" id="PF00158">
    <property type="entry name" value="Sigma54_activat"/>
    <property type="match status" value="1"/>
</dbReference>
<evidence type="ECO:0000259" key="9">
    <source>
        <dbReference type="PROSITE" id="PS50110"/>
    </source>
</evidence>
<dbReference type="CDD" id="cd00009">
    <property type="entry name" value="AAA"/>
    <property type="match status" value="1"/>
</dbReference>
<dbReference type="InterPro" id="IPR009057">
    <property type="entry name" value="Homeodomain-like_sf"/>
</dbReference>